<evidence type="ECO:0000313" key="9">
    <source>
        <dbReference type="EMBL" id="PWG81424.1"/>
    </source>
</evidence>
<evidence type="ECO:0000256" key="6">
    <source>
        <dbReference type="PROSITE-ProRule" id="PRU00339"/>
    </source>
</evidence>
<dbReference type="OrthoDB" id="629561at2"/>
<protein>
    <submittedName>
        <fullName evidence="9">Starch-binding protein</fullName>
    </submittedName>
</protein>
<comment type="similarity">
    <text evidence="2">Belongs to the SusD family.</text>
</comment>
<dbReference type="EMBL" id="QEAS01000004">
    <property type="protein sequence ID" value="PWG81424.1"/>
    <property type="molecule type" value="Genomic_DNA"/>
</dbReference>
<sequence length="479" mass="54000">MKLNKKYTKVNRRDFAVGTVILLVSLLLITSCKKYLNILPTGAKIPTTLADFEALLRDEYGNQRTDITQAVLLLNDRFETSSNLNYYPLYKANYMWDEAADRISMNNSDEATYYNSYTAISTCNLIIQHAPTATEATESDRKTVTAQARIIRALNYYVLANFYAETYTASTASSTLSVPLITSAEVNAPYKQVTIQEIYDFILADIHSAIPDLPAKSATIIHPNIGAAWALAARVYLQMEQYDQALDAADKALAQNNELYDWTAYYETYKAQINTPDSYVRSPSPMGYDYKENYYFRHGSRNSTGAESNLRIDRTSRFETGDARFASRWKLRTVGSDTYYYGMTSGFYNYGGLTTTEVYLIKAECLARKGDLPGAMDNLNKVRVKRILPANYAPLSATTTEQAVNYIRRTKENELIFSIVPFADARRLNKDPKYARTLTKTENGANYSLGPNSHLWVMPFPFGAIKNPGNGSLKQNTDK</sequence>
<keyword evidence="4" id="KW-0472">Membrane</keyword>
<dbReference type="InterPro" id="IPR019734">
    <property type="entry name" value="TPR_rpt"/>
</dbReference>
<keyword evidence="5" id="KW-0998">Cell outer membrane</keyword>
<reference evidence="9 10" key="1">
    <citation type="submission" date="2018-04" db="EMBL/GenBank/DDBJ databases">
        <title>Pedobacter chongqingensis sp. nov., isolated from a rottenly hemp rope.</title>
        <authorList>
            <person name="Cai Y."/>
        </authorList>
    </citation>
    <scope>NUCLEOTIDE SEQUENCE [LARGE SCALE GENOMIC DNA]</scope>
    <source>
        <strain evidence="9 10">FJ4-8</strain>
    </source>
</reference>
<dbReference type="RefSeq" id="WP_109414908.1">
    <property type="nucleotide sequence ID" value="NZ_QEAS01000004.1"/>
</dbReference>
<organism evidence="9 10">
    <name type="scientific">Pararcticibacter amylolyticus</name>
    <dbReference type="NCBI Taxonomy" id="2173175"/>
    <lineage>
        <taxon>Bacteria</taxon>
        <taxon>Pseudomonadati</taxon>
        <taxon>Bacteroidota</taxon>
        <taxon>Sphingobacteriia</taxon>
        <taxon>Sphingobacteriales</taxon>
        <taxon>Sphingobacteriaceae</taxon>
        <taxon>Pararcticibacter</taxon>
    </lineage>
</organism>
<evidence type="ECO:0000256" key="4">
    <source>
        <dbReference type="ARBA" id="ARBA00023136"/>
    </source>
</evidence>
<dbReference type="InterPro" id="IPR033985">
    <property type="entry name" value="SusD-like_N"/>
</dbReference>
<dbReference type="Gene3D" id="1.25.40.390">
    <property type="match status" value="1"/>
</dbReference>
<dbReference type="SUPFAM" id="SSF48452">
    <property type="entry name" value="TPR-like"/>
    <property type="match status" value="1"/>
</dbReference>
<evidence type="ECO:0000256" key="2">
    <source>
        <dbReference type="ARBA" id="ARBA00006275"/>
    </source>
</evidence>
<feature type="domain" description="SusD-like N-terminal" evidence="8">
    <location>
        <begin position="35"/>
        <end position="237"/>
    </location>
</feature>
<evidence type="ECO:0000259" key="7">
    <source>
        <dbReference type="Pfam" id="PF07980"/>
    </source>
</evidence>
<dbReference type="Pfam" id="PF07980">
    <property type="entry name" value="SusD_RagB"/>
    <property type="match status" value="1"/>
</dbReference>
<comment type="caution">
    <text evidence="9">The sequence shown here is derived from an EMBL/GenBank/DDBJ whole genome shotgun (WGS) entry which is preliminary data.</text>
</comment>
<proteinExistence type="inferred from homology"/>
<evidence type="ECO:0000256" key="5">
    <source>
        <dbReference type="ARBA" id="ARBA00023237"/>
    </source>
</evidence>
<comment type="subcellular location">
    <subcellularLocation>
        <location evidence="1">Cell outer membrane</location>
    </subcellularLocation>
</comment>
<feature type="domain" description="RagB/SusD" evidence="7">
    <location>
        <begin position="356"/>
        <end position="462"/>
    </location>
</feature>
<name>A0A2U2PJI4_9SPHI</name>
<dbReference type="AlphaFoldDB" id="A0A2U2PJI4"/>
<dbReference type="PROSITE" id="PS50005">
    <property type="entry name" value="TPR"/>
    <property type="match status" value="1"/>
</dbReference>
<dbReference type="Proteomes" id="UP000245647">
    <property type="component" value="Unassembled WGS sequence"/>
</dbReference>
<keyword evidence="3" id="KW-0732">Signal</keyword>
<accession>A0A2U2PJI4</accession>
<dbReference type="PROSITE" id="PS51257">
    <property type="entry name" value="PROKAR_LIPOPROTEIN"/>
    <property type="match status" value="1"/>
</dbReference>
<evidence type="ECO:0000259" key="8">
    <source>
        <dbReference type="Pfam" id="PF14322"/>
    </source>
</evidence>
<dbReference type="InterPro" id="IPR011990">
    <property type="entry name" value="TPR-like_helical_dom_sf"/>
</dbReference>
<keyword evidence="6" id="KW-0802">TPR repeat</keyword>
<evidence type="ECO:0000256" key="1">
    <source>
        <dbReference type="ARBA" id="ARBA00004442"/>
    </source>
</evidence>
<dbReference type="GO" id="GO:0009279">
    <property type="term" value="C:cell outer membrane"/>
    <property type="evidence" value="ECO:0007669"/>
    <property type="project" value="UniProtKB-SubCell"/>
</dbReference>
<dbReference type="InterPro" id="IPR012944">
    <property type="entry name" value="SusD_RagB_dom"/>
</dbReference>
<feature type="repeat" description="TPR" evidence="6">
    <location>
        <begin position="226"/>
        <end position="259"/>
    </location>
</feature>
<gene>
    <name evidence="9" type="ORF">DDR33_06200</name>
</gene>
<evidence type="ECO:0000256" key="3">
    <source>
        <dbReference type="ARBA" id="ARBA00022729"/>
    </source>
</evidence>
<dbReference type="Pfam" id="PF14322">
    <property type="entry name" value="SusD-like_3"/>
    <property type="match status" value="1"/>
</dbReference>
<keyword evidence="10" id="KW-1185">Reference proteome</keyword>
<evidence type="ECO:0000313" key="10">
    <source>
        <dbReference type="Proteomes" id="UP000245647"/>
    </source>
</evidence>